<dbReference type="InterPro" id="IPR036291">
    <property type="entry name" value="NAD(P)-bd_dom_sf"/>
</dbReference>
<reference evidence="1 2" key="1">
    <citation type="submission" date="2020-08" db="EMBL/GenBank/DDBJ databases">
        <title>Genome public.</title>
        <authorList>
            <person name="Liu C."/>
            <person name="Sun Q."/>
        </authorList>
    </citation>
    <scope>NUCLEOTIDE SEQUENCE [LARGE SCALE GENOMIC DNA]</scope>
    <source>
        <strain evidence="1 2">BX3</strain>
    </source>
</reference>
<gene>
    <name evidence="1" type="ORF">H8700_05930</name>
</gene>
<organism evidence="1 2">
    <name type="scientific">Jutongia hominis</name>
    <dbReference type="NCBI Taxonomy" id="2763664"/>
    <lineage>
        <taxon>Bacteria</taxon>
        <taxon>Bacillati</taxon>
        <taxon>Bacillota</taxon>
        <taxon>Clostridia</taxon>
        <taxon>Lachnospirales</taxon>
        <taxon>Lachnospiraceae</taxon>
        <taxon>Jutongia</taxon>
    </lineage>
</organism>
<proteinExistence type="predicted"/>
<dbReference type="EMBL" id="JACRSW010000027">
    <property type="protein sequence ID" value="MBC8557242.1"/>
    <property type="molecule type" value="Genomic_DNA"/>
</dbReference>
<name>A0ABR7MVF2_9FIRM</name>
<sequence length="266" mass="29600">MNHSFSCHCAQDERQRFLQDILLQKGYHAVAAELASEQELACNEVLSCKKIILLPVPVSEVMLKKMIPFFSKKHIILGGNLPKNFVTYCNEHEIACLDYMKIPEIAIENAVATAEGAIFHAIQISKYTLHQSNCLVIGFGKCGEILADRLYGLKADVTVSTRDGRHKAKARSYGYDVPEVIPYETFAFLFNTAPAKVITPSVIDRLSPDTVIIDIASHPGGVDYNYCIKKDIEARHCPGLPGKLSPKTSAEIIYKNICDLLQNMTR</sequence>
<protein>
    <recommendedName>
        <fullName evidence="3">Dipicolinate synthase subunit A</fullName>
    </recommendedName>
</protein>
<evidence type="ECO:0000313" key="2">
    <source>
        <dbReference type="Proteomes" id="UP000637513"/>
    </source>
</evidence>
<keyword evidence="2" id="KW-1185">Reference proteome</keyword>
<evidence type="ECO:0000313" key="1">
    <source>
        <dbReference type="EMBL" id="MBC8557242.1"/>
    </source>
</evidence>
<dbReference type="Gene3D" id="3.40.50.720">
    <property type="entry name" value="NAD(P)-binding Rossmann-like Domain"/>
    <property type="match status" value="1"/>
</dbReference>
<evidence type="ECO:0008006" key="3">
    <source>
        <dbReference type="Google" id="ProtNLM"/>
    </source>
</evidence>
<dbReference type="SUPFAM" id="SSF51735">
    <property type="entry name" value="NAD(P)-binding Rossmann-fold domains"/>
    <property type="match status" value="1"/>
</dbReference>
<dbReference type="RefSeq" id="WP_249304269.1">
    <property type="nucleotide sequence ID" value="NZ_JACRSW010000027.1"/>
</dbReference>
<comment type="caution">
    <text evidence="1">The sequence shown here is derived from an EMBL/GenBank/DDBJ whole genome shotgun (WGS) entry which is preliminary data.</text>
</comment>
<accession>A0ABR7MVF2</accession>
<dbReference type="Proteomes" id="UP000637513">
    <property type="component" value="Unassembled WGS sequence"/>
</dbReference>